<evidence type="ECO:0008006" key="4">
    <source>
        <dbReference type="Google" id="ProtNLM"/>
    </source>
</evidence>
<gene>
    <name evidence="2" type="ORF">NAF29_04460</name>
</gene>
<reference evidence="2 3" key="1">
    <citation type="journal article" date="2013" name="Antonie Van Leeuwenhoek">
        <title>Echinimonas agarilytica gen. nov., sp. nov., a new gammaproteobacterium isolated from the sea urchin Strongylocentrotus intermedius.</title>
        <authorList>
            <person name="Nedashkovskaya O.I."/>
            <person name="Stenkova A.M."/>
            <person name="Zhukova N.V."/>
            <person name="Van Trappen S."/>
            <person name="Lee J.S."/>
            <person name="Kim S.B."/>
        </authorList>
    </citation>
    <scope>NUCLEOTIDE SEQUENCE [LARGE SCALE GENOMIC DNA]</scope>
    <source>
        <strain evidence="2 3">KMM 6351</strain>
    </source>
</reference>
<accession>A0AA41W4R1</accession>
<comment type="caution">
    <text evidence="2">The sequence shown here is derived from an EMBL/GenBank/DDBJ whole genome shotgun (WGS) entry which is preliminary data.</text>
</comment>
<dbReference type="RefSeq" id="WP_251260298.1">
    <property type="nucleotide sequence ID" value="NZ_JAMQGP010000002.1"/>
</dbReference>
<feature type="transmembrane region" description="Helical" evidence="1">
    <location>
        <begin position="143"/>
        <end position="160"/>
    </location>
</feature>
<keyword evidence="1" id="KW-1133">Transmembrane helix</keyword>
<feature type="transmembrane region" description="Helical" evidence="1">
    <location>
        <begin position="226"/>
        <end position="247"/>
    </location>
</feature>
<feature type="transmembrane region" description="Helical" evidence="1">
    <location>
        <begin position="313"/>
        <end position="334"/>
    </location>
</feature>
<keyword evidence="1" id="KW-0812">Transmembrane</keyword>
<dbReference type="EMBL" id="JAMQGP010000002">
    <property type="protein sequence ID" value="MCM2678927.1"/>
    <property type="molecule type" value="Genomic_DNA"/>
</dbReference>
<organism evidence="2 3">
    <name type="scientific">Echinimonas agarilytica</name>
    <dbReference type="NCBI Taxonomy" id="1215918"/>
    <lineage>
        <taxon>Bacteria</taxon>
        <taxon>Pseudomonadati</taxon>
        <taxon>Pseudomonadota</taxon>
        <taxon>Gammaproteobacteria</taxon>
        <taxon>Alteromonadales</taxon>
        <taxon>Echinimonadaceae</taxon>
        <taxon>Echinimonas</taxon>
    </lineage>
</organism>
<feature type="transmembrane region" description="Helical" evidence="1">
    <location>
        <begin position="290"/>
        <end position="307"/>
    </location>
</feature>
<feature type="transmembrane region" description="Helical" evidence="1">
    <location>
        <begin position="189"/>
        <end position="214"/>
    </location>
</feature>
<feature type="transmembrane region" description="Helical" evidence="1">
    <location>
        <begin position="117"/>
        <end position="137"/>
    </location>
</feature>
<evidence type="ECO:0000256" key="1">
    <source>
        <dbReference type="SAM" id="Phobius"/>
    </source>
</evidence>
<evidence type="ECO:0000313" key="3">
    <source>
        <dbReference type="Proteomes" id="UP001165393"/>
    </source>
</evidence>
<feature type="transmembrane region" description="Helical" evidence="1">
    <location>
        <begin position="259"/>
        <end position="278"/>
    </location>
</feature>
<protein>
    <recommendedName>
        <fullName evidence="4">DUF2157 domain-containing protein</fullName>
    </recommendedName>
</protein>
<dbReference type="Proteomes" id="UP001165393">
    <property type="component" value="Unassembled WGS sequence"/>
</dbReference>
<proteinExistence type="predicted"/>
<feature type="transmembrane region" description="Helical" evidence="1">
    <location>
        <begin position="87"/>
        <end position="105"/>
    </location>
</feature>
<feature type="transmembrane region" description="Helical" evidence="1">
    <location>
        <begin position="49"/>
        <end position="67"/>
    </location>
</feature>
<name>A0AA41W4R1_9GAMM</name>
<feature type="transmembrane region" description="Helical" evidence="1">
    <location>
        <begin position="165"/>
        <end position="183"/>
    </location>
</feature>
<keyword evidence="1" id="KW-0472">Membrane</keyword>
<evidence type="ECO:0000313" key="2">
    <source>
        <dbReference type="EMBL" id="MCM2678927.1"/>
    </source>
</evidence>
<dbReference type="AlphaFoldDB" id="A0AA41W4R1"/>
<keyword evidence="3" id="KW-1185">Reference proteome</keyword>
<sequence length="350" mass="39496">MKIKAKEKRLLKRALSEWAESEFLSEQQRDQCEKSIEVAGFDWHRFAQYMLWAALLSLAISLVSLVLDDWLMALIKRIFNATELSKAAVSGGFGLSLLMGAKYFAKLSPRQRLTFETLIVISAMFLSTSAYFGIQSFYGELMIRPYVLLLVLLYAAMSYVFGSQILWSTTLVMLTVLFALNLSDVERGFLPSFATSVALRLVLLGGLVTVLSFWQTSHRTLGFQLISRHFSAVLALVALWVMSFTGLSEDTSLFGTLELWPWWVVAVGVAFMVLVAGLKCHDSVLSQVGILFVLLNIYTRFIELAWFHWSKTVFFAVLGLSLWAIGHFSERLWLIQSKPKARAETTNGRP</sequence>